<dbReference type="OrthoDB" id="5190137at2"/>
<keyword evidence="1" id="KW-0238">DNA-binding</keyword>
<protein>
    <submittedName>
        <fullName evidence="3">HTH-type transcriptional regulator immR</fullName>
    </submittedName>
</protein>
<feature type="domain" description="HTH cro/C1-type" evidence="2">
    <location>
        <begin position="7"/>
        <end position="61"/>
    </location>
</feature>
<name>A0A380NMF2_9FIRM</name>
<dbReference type="PANTHER" id="PTHR46558">
    <property type="entry name" value="TRACRIPTIONAL REGULATORY PROTEIN-RELATED-RELATED"/>
    <property type="match status" value="1"/>
</dbReference>
<evidence type="ECO:0000313" key="3">
    <source>
        <dbReference type="EMBL" id="SUP44727.1"/>
    </source>
</evidence>
<dbReference type="SMART" id="SM00530">
    <property type="entry name" value="HTH_XRE"/>
    <property type="match status" value="1"/>
</dbReference>
<sequence length="120" mass="13714">MALYKNLKRVRMRTGKSQLEVANSVGISNAALSNYETGYREPDLETLKQLAVYYGVSLDELAEVKPSLPPVYDLWAVIKNKEVAFNGKQYALKPSQRQQLRKQLAAFFEKYDPVVEKTKK</sequence>
<accession>A0A380NMF2</accession>
<dbReference type="InterPro" id="IPR010982">
    <property type="entry name" value="Lambda_DNA-bd_dom_sf"/>
</dbReference>
<evidence type="ECO:0000259" key="2">
    <source>
        <dbReference type="PROSITE" id="PS50943"/>
    </source>
</evidence>
<proteinExistence type="predicted"/>
<dbReference type="InterPro" id="IPR001387">
    <property type="entry name" value="Cro/C1-type_HTH"/>
</dbReference>
<dbReference type="SUPFAM" id="SSF47413">
    <property type="entry name" value="lambda repressor-like DNA-binding domains"/>
    <property type="match status" value="1"/>
</dbReference>
<keyword evidence="4" id="KW-1185">Reference proteome</keyword>
<dbReference type="Proteomes" id="UP000255367">
    <property type="component" value="Unassembled WGS sequence"/>
</dbReference>
<dbReference type="AlphaFoldDB" id="A0A380NMF2"/>
<gene>
    <name evidence="3" type="primary">immR</name>
    <name evidence="3" type="ORF">NCTC12020_01801</name>
</gene>
<dbReference type="GO" id="GO:0003677">
    <property type="term" value="F:DNA binding"/>
    <property type="evidence" value="ECO:0007669"/>
    <property type="project" value="UniProtKB-KW"/>
</dbReference>
<dbReference type="PROSITE" id="PS50943">
    <property type="entry name" value="HTH_CROC1"/>
    <property type="match status" value="1"/>
</dbReference>
<organism evidence="3 4">
    <name type="scientific">Veillonella criceti</name>
    <dbReference type="NCBI Taxonomy" id="103891"/>
    <lineage>
        <taxon>Bacteria</taxon>
        <taxon>Bacillati</taxon>
        <taxon>Bacillota</taxon>
        <taxon>Negativicutes</taxon>
        <taxon>Veillonellales</taxon>
        <taxon>Veillonellaceae</taxon>
        <taxon>Veillonella</taxon>
    </lineage>
</organism>
<evidence type="ECO:0000313" key="4">
    <source>
        <dbReference type="Proteomes" id="UP000255367"/>
    </source>
</evidence>
<dbReference type="PANTHER" id="PTHR46558:SF11">
    <property type="entry name" value="HTH-TYPE TRANSCRIPTIONAL REGULATOR XRE"/>
    <property type="match status" value="1"/>
</dbReference>
<evidence type="ECO:0000256" key="1">
    <source>
        <dbReference type="ARBA" id="ARBA00023125"/>
    </source>
</evidence>
<dbReference type="Pfam" id="PF01381">
    <property type="entry name" value="HTH_3"/>
    <property type="match status" value="1"/>
</dbReference>
<dbReference type="EMBL" id="UHIO01000001">
    <property type="protein sequence ID" value="SUP44727.1"/>
    <property type="molecule type" value="Genomic_DNA"/>
</dbReference>
<dbReference type="Gene3D" id="1.10.260.40">
    <property type="entry name" value="lambda repressor-like DNA-binding domains"/>
    <property type="match status" value="1"/>
</dbReference>
<reference evidence="3 4" key="1">
    <citation type="submission" date="2018-06" db="EMBL/GenBank/DDBJ databases">
        <authorList>
            <consortium name="Pathogen Informatics"/>
            <person name="Doyle S."/>
        </authorList>
    </citation>
    <scope>NUCLEOTIDE SEQUENCE [LARGE SCALE GENOMIC DNA]</scope>
    <source>
        <strain evidence="3 4">NCTC12020</strain>
    </source>
</reference>
<dbReference type="CDD" id="cd00093">
    <property type="entry name" value="HTH_XRE"/>
    <property type="match status" value="1"/>
</dbReference>
<dbReference type="RefSeq" id="WP_115310884.1">
    <property type="nucleotide sequence ID" value="NZ_UHIO01000001.1"/>
</dbReference>